<dbReference type="AlphaFoldDB" id="A0A9N9BWC0"/>
<evidence type="ECO:0000256" key="1">
    <source>
        <dbReference type="SAM" id="MobiDB-lite"/>
    </source>
</evidence>
<gene>
    <name evidence="2" type="ORF">POCULU_LOCUS6326</name>
</gene>
<name>A0A9N9BWC0_9GLOM</name>
<accession>A0A9N9BWC0</accession>
<evidence type="ECO:0000313" key="3">
    <source>
        <dbReference type="Proteomes" id="UP000789572"/>
    </source>
</evidence>
<keyword evidence="3" id="KW-1185">Reference proteome</keyword>
<organism evidence="2 3">
    <name type="scientific">Paraglomus occultum</name>
    <dbReference type="NCBI Taxonomy" id="144539"/>
    <lineage>
        <taxon>Eukaryota</taxon>
        <taxon>Fungi</taxon>
        <taxon>Fungi incertae sedis</taxon>
        <taxon>Mucoromycota</taxon>
        <taxon>Glomeromycotina</taxon>
        <taxon>Glomeromycetes</taxon>
        <taxon>Paraglomerales</taxon>
        <taxon>Paraglomeraceae</taxon>
        <taxon>Paraglomus</taxon>
    </lineage>
</organism>
<dbReference type="Proteomes" id="UP000789572">
    <property type="component" value="Unassembled WGS sequence"/>
</dbReference>
<dbReference type="EMBL" id="CAJVPJ010001142">
    <property type="protein sequence ID" value="CAG8577745.1"/>
    <property type="molecule type" value="Genomic_DNA"/>
</dbReference>
<protein>
    <submittedName>
        <fullName evidence="2">195_t:CDS:1</fullName>
    </submittedName>
</protein>
<comment type="caution">
    <text evidence="2">The sequence shown here is derived from an EMBL/GenBank/DDBJ whole genome shotgun (WGS) entry which is preliminary data.</text>
</comment>
<feature type="region of interest" description="Disordered" evidence="1">
    <location>
        <begin position="30"/>
        <end position="63"/>
    </location>
</feature>
<evidence type="ECO:0000313" key="2">
    <source>
        <dbReference type="EMBL" id="CAG8577745.1"/>
    </source>
</evidence>
<feature type="compositionally biased region" description="Acidic residues" evidence="1">
    <location>
        <begin position="38"/>
        <end position="48"/>
    </location>
</feature>
<proteinExistence type="predicted"/>
<reference evidence="2" key="1">
    <citation type="submission" date="2021-06" db="EMBL/GenBank/DDBJ databases">
        <authorList>
            <person name="Kallberg Y."/>
            <person name="Tangrot J."/>
            <person name="Rosling A."/>
        </authorList>
    </citation>
    <scope>NUCLEOTIDE SEQUENCE</scope>
    <source>
        <strain evidence="2">IA702</strain>
    </source>
</reference>
<sequence length="109" mass="12475">MDNLNSSTLEINTKMINLMLQMEKLSKNTMSLNKRCEESEELSSDEDFSSDKELSSDDQFSEPLYDNNVFADNCQEGLSITIDSELDNEDTSAFDYTELMIDKENEVGY</sequence>